<name>A0A011NTP3_9PROT</name>
<gene>
    <name evidence="2" type="ORF">AW08_01504</name>
</gene>
<evidence type="ECO:0000313" key="2">
    <source>
        <dbReference type="EMBL" id="EXI67900.1"/>
    </source>
</evidence>
<proteinExistence type="predicted"/>
<comment type="caution">
    <text evidence="2">The sequence shown here is derived from an EMBL/GenBank/DDBJ whole genome shotgun (WGS) entry which is preliminary data.</text>
</comment>
<protein>
    <submittedName>
        <fullName evidence="2">Uncharacterized protein</fullName>
    </submittedName>
</protein>
<sequence length="73" mass="7761">MMWARVAASTATKLPLPSRCRKSSPIGSVGEPPQLVTAPRASKRTRISPKTLAYSQACPMHTGSPSRLRATVG</sequence>
<evidence type="ECO:0000313" key="3">
    <source>
        <dbReference type="Proteomes" id="UP000020218"/>
    </source>
</evidence>
<dbReference type="AlphaFoldDB" id="A0A011NTP3"/>
<feature type="region of interest" description="Disordered" evidence="1">
    <location>
        <begin position="1"/>
        <end position="45"/>
    </location>
</feature>
<organism evidence="2 3">
    <name type="scientific">Candidatus Accumulibacter adjunctus</name>
    <dbReference type="NCBI Taxonomy" id="1454001"/>
    <lineage>
        <taxon>Bacteria</taxon>
        <taxon>Pseudomonadati</taxon>
        <taxon>Pseudomonadota</taxon>
        <taxon>Betaproteobacteria</taxon>
        <taxon>Candidatus Accumulibacter</taxon>
    </lineage>
</organism>
<keyword evidence="3" id="KW-1185">Reference proteome</keyword>
<dbReference type="EMBL" id="JFAX01000007">
    <property type="protein sequence ID" value="EXI67900.1"/>
    <property type="molecule type" value="Genomic_DNA"/>
</dbReference>
<accession>A0A011NTP3</accession>
<evidence type="ECO:0000256" key="1">
    <source>
        <dbReference type="SAM" id="MobiDB-lite"/>
    </source>
</evidence>
<dbReference type="Proteomes" id="UP000020218">
    <property type="component" value="Unassembled WGS sequence"/>
</dbReference>
<reference evidence="2" key="1">
    <citation type="submission" date="2014-02" db="EMBL/GenBank/DDBJ databases">
        <title>Expanding our view of genomic diversity in Candidatus Accumulibacter clades.</title>
        <authorList>
            <person name="Skennerton C.T."/>
            <person name="Barr J.J."/>
            <person name="Slater F.R."/>
            <person name="Bond P.L."/>
            <person name="Tyson G.W."/>
        </authorList>
    </citation>
    <scope>NUCLEOTIDE SEQUENCE [LARGE SCALE GENOMIC DNA]</scope>
</reference>